<organism evidence="1 2">
    <name type="scientific">Yoonia maritima</name>
    <dbReference type="NCBI Taxonomy" id="1435347"/>
    <lineage>
        <taxon>Bacteria</taxon>
        <taxon>Pseudomonadati</taxon>
        <taxon>Pseudomonadota</taxon>
        <taxon>Alphaproteobacteria</taxon>
        <taxon>Rhodobacterales</taxon>
        <taxon>Paracoccaceae</taxon>
        <taxon>Yoonia</taxon>
    </lineage>
</organism>
<accession>A0A2T0W4Z6</accession>
<proteinExistence type="predicted"/>
<evidence type="ECO:0000313" key="2">
    <source>
        <dbReference type="Proteomes" id="UP000238007"/>
    </source>
</evidence>
<gene>
    <name evidence="1" type="ORF">CLV80_101173</name>
</gene>
<evidence type="ECO:0000313" key="1">
    <source>
        <dbReference type="EMBL" id="PRY80322.1"/>
    </source>
</evidence>
<dbReference type="InterPro" id="IPR036249">
    <property type="entry name" value="Thioredoxin-like_sf"/>
</dbReference>
<protein>
    <submittedName>
        <fullName evidence="1">Uncharacterized protein</fullName>
    </submittedName>
</protein>
<sequence length="230" mass="24886">MRTIFSTIAVFGALQITPIIAQADPVVVELYTSQGCSSCPPADEMLHDLAQRDDVIALALHVDYWDYIGWTDIFGSAENTARQHAYARAARATTVYTPQMIVGGVDHVIGSRPMQVMDLIQTHGRNDYPVSVSLSRTDDQLQISATSTEISNYIVELVRYIPTAIVDIQRGENAGRQLEYTNIVSSLDTIAEWDGAGTLKITATTPGSDAVVVLVQQGGHGPIVGAAQLR</sequence>
<comment type="caution">
    <text evidence="1">The sequence shown here is derived from an EMBL/GenBank/DDBJ whole genome shotgun (WGS) entry which is preliminary data.</text>
</comment>
<dbReference type="RefSeq" id="WP_106353779.1">
    <property type="nucleotide sequence ID" value="NZ_PVTP01000001.1"/>
</dbReference>
<dbReference type="Pfam" id="PF06764">
    <property type="entry name" value="DUF1223"/>
    <property type="match status" value="1"/>
</dbReference>
<dbReference type="PANTHER" id="PTHR36057">
    <property type="match status" value="1"/>
</dbReference>
<dbReference type="PANTHER" id="PTHR36057:SF1">
    <property type="entry name" value="LIPOPROTEIN LIPID ATTACHMENT SITE-LIKE PROTEIN, PUTATIVE (DUF1223)-RELATED"/>
    <property type="match status" value="1"/>
</dbReference>
<dbReference type="EMBL" id="PVTP01000001">
    <property type="protein sequence ID" value="PRY80322.1"/>
    <property type="molecule type" value="Genomic_DNA"/>
</dbReference>
<dbReference type="Proteomes" id="UP000238007">
    <property type="component" value="Unassembled WGS sequence"/>
</dbReference>
<dbReference type="OrthoDB" id="9808254at2"/>
<dbReference type="SUPFAM" id="SSF52833">
    <property type="entry name" value="Thioredoxin-like"/>
    <property type="match status" value="1"/>
</dbReference>
<reference evidence="1 2" key="1">
    <citation type="submission" date="2018-03" db="EMBL/GenBank/DDBJ databases">
        <title>Genomic Encyclopedia of Archaeal and Bacterial Type Strains, Phase II (KMG-II): from individual species to whole genera.</title>
        <authorList>
            <person name="Goeker M."/>
        </authorList>
    </citation>
    <scope>NUCLEOTIDE SEQUENCE [LARGE SCALE GENOMIC DNA]</scope>
    <source>
        <strain evidence="1 2">DSM 101533</strain>
    </source>
</reference>
<dbReference type="InterPro" id="IPR010634">
    <property type="entry name" value="DUF1223"/>
</dbReference>
<dbReference type="AlphaFoldDB" id="A0A2T0W4Z6"/>
<keyword evidence="2" id="KW-1185">Reference proteome</keyword>
<name>A0A2T0W4Z6_9RHOB</name>